<accession>A0A5S6QVZ9</accession>
<dbReference type="Proteomes" id="UP000046395">
    <property type="component" value="Unassembled WGS sequence"/>
</dbReference>
<protein>
    <submittedName>
        <fullName evidence="2">Uncharacterized protein</fullName>
    </submittedName>
</protein>
<name>A0A5S6QVZ9_TRIMR</name>
<dbReference type="AlphaFoldDB" id="A0A5S6QVZ9"/>
<keyword evidence="1" id="KW-1185">Reference proteome</keyword>
<sequence length="124" mass="14610">MSASERLNFVQICARFANDEMAVVQFMQGRGLMHDRRICPRCGRYMVLRSREVRDDVRCGAVERNAERSCTRPAKMARRFRRTEVPDDQRRRRAATIYSIVFLNKQRSSYENGVSRLSVRYGQK</sequence>
<reference evidence="2" key="1">
    <citation type="submission" date="2019-12" db="UniProtKB">
        <authorList>
            <consortium name="WormBaseParasite"/>
        </authorList>
    </citation>
    <scope>IDENTIFICATION</scope>
</reference>
<evidence type="ECO:0000313" key="2">
    <source>
        <dbReference type="WBParaSite" id="TMUE_3000011309.1"/>
    </source>
</evidence>
<organism evidence="1 2">
    <name type="scientific">Trichuris muris</name>
    <name type="common">Mouse whipworm</name>
    <dbReference type="NCBI Taxonomy" id="70415"/>
    <lineage>
        <taxon>Eukaryota</taxon>
        <taxon>Metazoa</taxon>
        <taxon>Ecdysozoa</taxon>
        <taxon>Nematoda</taxon>
        <taxon>Enoplea</taxon>
        <taxon>Dorylaimia</taxon>
        <taxon>Trichinellida</taxon>
        <taxon>Trichuridae</taxon>
        <taxon>Trichuris</taxon>
    </lineage>
</organism>
<evidence type="ECO:0000313" key="1">
    <source>
        <dbReference type="Proteomes" id="UP000046395"/>
    </source>
</evidence>
<dbReference type="WBParaSite" id="TMUE_3000011309.1">
    <property type="protein sequence ID" value="TMUE_3000011309.1"/>
    <property type="gene ID" value="WBGene00301292"/>
</dbReference>
<proteinExistence type="predicted"/>